<accession>A0A1H3L243</accession>
<dbReference type="OrthoDB" id="3359753at2"/>
<proteinExistence type="predicted"/>
<keyword evidence="3" id="KW-1185">Reference proteome</keyword>
<organism evidence="2 3">
    <name type="scientific">Asanoa ishikariensis</name>
    <dbReference type="NCBI Taxonomy" id="137265"/>
    <lineage>
        <taxon>Bacteria</taxon>
        <taxon>Bacillati</taxon>
        <taxon>Actinomycetota</taxon>
        <taxon>Actinomycetes</taxon>
        <taxon>Micromonosporales</taxon>
        <taxon>Micromonosporaceae</taxon>
        <taxon>Asanoa</taxon>
    </lineage>
</organism>
<keyword evidence="1" id="KW-0472">Membrane</keyword>
<protein>
    <submittedName>
        <fullName evidence="2">Uncharacterized protein</fullName>
    </submittedName>
</protein>
<dbReference type="STRING" id="137265.SAMN05421684_0484"/>
<evidence type="ECO:0000313" key="3">
    <source>
        <dbReference type="Proteomes" id="UP000199632"/>
    </source>
</evidence>
<keyword evidence="1" id="KW-1133">Transmembrane helix</keyword>
<dbReference type="RefSeq" id="WP_090786551.1">
    <property type="nucleotide sequence ID" value="NZ_BOND01000030.1"/>
</dbReference>
<dbReference type="Proteomes" id="UP000199632">
    <property type="component" value="Unassembled WGS sequence"/>
</dbReference>
<gene>
    <name evidence="2" type="ORF">SAMN05421684_0484</name>
</gene>
<sequence>MTTRLEEELAEGMRSWSHGLRPTDGLVAHAARQHRRRRRRSLTTVGAVAAVAIAVTATLGQTSRQPEMLSVAAITKQASAALAGDDIEHSVWTATYADGVPMSQECWRDPVTTDRHCRTLTPQPGARNSETWRDVEKEPSGAITWLHTNVDHTDRTWTTRLMRFPEGDSLPETQDPRSLLESGLFHLVGAEVIDGNDTLHIRRESPGATDDIWVDAETFHLVRTVRESDGREQLDYDWLPRDAASLRLLEPVVPEGYVRR</sequence>
<feature type="transmembrane region" description="Helical" evidence="1">
    <location>
        <begin position="42"/>
        <end position="60"/>
    </location>
</feature>
<evidence type="ECO:0000256" key="1">
    <source>
        <dbReference type="SAM" id="Phobius"/>
    </source>
</evidence>
<dbReference type="EMBL" id="FNQB01000001">
    <property type="protein sequence ID" value="SDY58420.1"/>
    <property type="molecule type" value="Genomic_DNA"/>
</dbReference>
<dbReference type="AlphaFoldDB" id="A0A1H3L243"/>
<reference evidence="3" key="1">
    <citation type="submission" date="2016-10" db="EMBL/GenBank/DDBJ databases">
        <authorList>
            <person name="Varghese N."/>
            <person name="Submissions S."/>
        </authorList>
    </citation>
    <scope>NUCLEOTIDE SEQUENCE [LARGE SCALE GENOMIC DNA]</scope>
    <source>
        <strain evidence="3">DSM 44718</strain>
    </source>
</reference>
<keyword evidence="1" id="KW-0812">Transmembrane</keyword>
<evidence type="ECO:0000313" key="2">
    <source>
        <dbReference type="EMBL" id="SDY58420.1"/>
    </source>
</evidence>
<name>A0A1H3L243_9ACTN</name>